<evidence type="ECO:0000256" key="1">
    <source>
        <dbReference type="ARBA" id="ARBA00001633"/>
    </source>
</evidence>
<keyword evidence="8 9" id="KW-0456">Lyase</keyword>
<dbReference type="OrthoDB" id="9804217at2"/>
<dbReference type="PANTHER" id="PTHR22854:SF2">
    <property type="entry name" value="INDOLE-3-GLYCEROL-PHOSPHATE SYNTHASE"/>
    <property type="match status" value="1"/>
</dbReference>
<evidence type="ECO:0000256" key="6">
    <source>
        <dbReference type="ARBA" id="ARBA00022822"/>
    </source>
</evidence>
<dbReference type="AlphaFoldDB" id="A0A5P0ZHT0"/>
<dbReference type="RefSeq" id="WP_153383016.1">
    <property type="nucleotide sequence ID" value="NZ_VDFM01000005.1"/>
</dbReference>
<proteinExistence type="inferred from homology"/>
<evidence type="ECO:0000259" key="10">
    <source>
        <dbReference type="Pfam" id="PF00218"/>
    </source>
</evidence>
<name>A0A5P0ZHT0_9LACO</name>
<dbReference type="InterPro" id="IPR045186">
    <property type="entry name" value="Indole-3-glycerol_P_synth"/>
</dbReference>
<organism evidence="11 12">
    <name type="scientific">Companilactobacillus mishanensis</name>
    <dbReference type="NCBI Taxonomy" id="2486008"/>
    <lineage>
        <taxon>Bacteria</taxon>
        <taxon>Bacillati</taxon>
        <taxon>Bacillota</taxon>
        <taxon>Bacilli</taxon>
        <taxon>Lactobacillales</taxon>
        <taxon>Lactobacillaceae</taxon>
        <taxon>Companilactobacillus</taxon>
    </lineage>
</organism>
<dbReference type="NCBIfam" id="NF001377">
    <property type="entry name" value="PRK00278.2-4"/>
    <property type="match status" value="1"/>
</dbReference>
<evidence type="ECO:0000256" key="7">
    <source>
        <dbReference type="ARBA" id="ARBA00023141"/>
    </source>
</evidence>
<evidence type="ECO:0000256" key="8">
    <source>
        <dbReference type="ARBA" id="ARBA00023239"/>
    </source>
</evidence>
<evidence type="ECO:0000256" key="3">
    <source>
        <dbReference type="ARBA" id="ARBA00008737"/>
    </source>
</evidence>
<protein>
    <recommendedName>
        <fullName evidence="9">Indole-3-glycerol phosphate synthase</fullName>
        <shortName evidence="9">IGPS</shortName>
        <ecNumber evidence="9">4.1.1.48</ecNumber>
    </recommendedName>
</protein>
<keyword evidence="6 9" id="KW-0822">Tryptophan biosynthesis</keyword>
<dbReference type="Gene3D" id="3.20.20.70">
    <property type="entry name" value="Aldolase class I"/>
    <property type="match status" value="1"/>
</dbReference>
<comment type="catalytic activity">
    <reaction evidence="1 9">
        <text>1-(2-carboxyphenylamino)-1-deoxy-D-ribulose 5-phosphate + H(+) = (1S,2R)-1-C-(indol-3-yl)glycerol 3-phosphate + CO2 + H2O</text>
        <dbReference type="Rhea" id="RHEA:23476"/>
        <dbReference type="ChEBI" id="CHEBI:15377"/>
        <dbReference type="ChEBI" id="CHEBI:15378"/>
        <dbReference type="ChEBI" id="CHEBI:16526"/>
        <dbReference type="ChEBI" id="CHEBI:58613"/>
        <dbReference type="ChEBI" id="CHEBI:58866"/>
        <dbReference type="EC" id="4.1.1.48"/>
    </reaction>
</comment>
<dbReference type="InterPro" id="IPR011060">
    <property type="entry name" value="RibuloseP-bd_barrel"/>
</dbReference>
<sequence length="259" mass="28880">MILDKLVKSTQERVKEEKAQEPLSELKRQADLISNKNPQEVIDRFLKPGLHFIGEVKKASPSKGLIAKDFPYLKIATDYDKAGIDAISVLTEPKFFQGNLTYLHEITQKVNVPVLRKDFTIDPYMIYQAKISGASLILLIVAILPKEKLVEYLQLAEQLGLAVLVEVHNQDELDIALSAGAKIIGVNNRNLKDFTVDLNNSLNLRDQVPANIPFITESGIKTTDDIRRLKAANVNGVLIGETFMRADDKAAIIKKFKSA</sequence>
<dbReference type="Proteomes" id="UP000380386">
    <property type="component" value="Unassembled WGS sequence"/>
</dbReference>
<dbReference type="EC" id="4.1.1.48" evidence="9"/>
<dbReference type="EMBL" id="VDFM01000005">
    <property type="protein sequence ID" value="MQS52562.1"/>
    <property type="molecule type" value="Genomic_DNA"/>
</dbReference>
<keyword evidence="5 9" id="KW-0210">Decarboxylase</keyword>
<evidence type="ECO:0000256" key="4">
    <source>
        <dbReference type="ARBA" id="ARBA00022605"/>
    </source>
</evidence>
<reference evidence="11 12" key="1">
    <citation type="journal article" date="2019" name="Syst. Appl. Microbiol.">
        <title>Polyphasic characterization of two novel Lactobacillus spp. isolated from blown salami packages: Description of Lactobacillus halodurans sp. nov. and Lactobacillus salsicarnum sp. nov.</title>
        <authorList>
            <person name="Schuster J.A."/>
            <person name="Klingl A."/>
            <person name="Vogel R.F."/>
            <person name="Ehrmann M.A."/>
        </authorList>
    </citation>
    <scope>NUCLEOTIDE SEQUENCE [LARGE SCALE GENOMIC DNA]</scope>
    <source>
        <strain evidence="11 12">TMW 1.2118</strain>
    </source>
</reference>
<feature type="domain" description="Indole-3-glycerol phosphate synthase" evidence="10">
    <location>
        <begin position="3"/>
        <end position="255"/>
    </location>
</feature>
<keyword evidence="4 9" id="KW-0028">Amino-acid biosynthesis</keyword>
<comment type="caution">
    <text evidence="11">The sequence shown here is derived from an EMBL/GenBank/DDBJ whole genome shotgun (WGS) entry which is preliminary data.</text>
</comment>
<evidence type="ECO:0000313" key="12">
    <source>
        <dbReference type="Proteomes" id="UP000380386"/>
    </source>
</evidence>
<evidence type="ECO:0000256" key="2">
    <source>
        <dbReference type="ARBA" id="ARBA00004696"/>
    </source>
</evidence>
<dbReference type="UniPathway" id="UPA00035">
    <property type="reaction ID" value="UER00043"/>
</dbReference>
<dbReference type="GO" id="GO:0004425">
    <property type="term" value="F:indole-3-glycerol-phosphate synthase activity"/>
    <property type="evidence" value="ECO:0007669"/>
    <property type="project" value="UniProtKB-UniRule"/>
</dbReference>
<accession>A0A5P0ZHT0</accession>
<dbReference type="InterPro" id="IPR013785">
    <property type="entry name" value="Aldolase_TIM"/>
</dbReference>
<comment type="similarity">
    <text evidence="3 9">Belongs to the TrpC family.</text>
</comment>
<gene>
    <name evidence="9 11" type="primary">trpC</name>
    <name evidence="11" type="ORF">FHL02_05970</name>
</gene>
<dbReference type="CDD" id="cd00331">
    <property type="entry name" value="IGPS"/>
    <property type="match status" value="1"/>
</dbReference>
<evidence type="ECO:0000256" key="5">
    <source>
        <dbReference type="ARBA" id="ARBA00022793"/>
    </source>
</evidence>
<dbReference type="Pfam" id="PF00218">
    <property type="entry name" value="IGPS"/>
    <property type="match status" value="1"/>
</dbReference>
<dbReference type="PANTHER" id="PTHR22854">
    <property type="entry name" value="TRYPTOPHAN BIOSYNTHESIS PROTEIN"/>
    <property type="match status" value="1"/>
</dbReference>
<dbReference type="PROSITE" id="PS00614">
    <property type="entry name" value="IGPS"/>
    <property type="match status" value="1"/>
</dbReference>
<keyword evidence="7 9" id="KW-0057">Aromatic amino acid biosynthesis</keyword>
<dbReference type="FunFam" id="3.20.20.70:FF:000024">
    <property type="entry name" value="Indole-3-glycerol phosphate synthase"/>
    <property type="match status" value="1"/>
</dbReference>
<dbReference type="GO" id="GO:0000162">
    <property type="term" value="P:L-tryptophan biosynthetic process"/>
    <property type="evidence" value="ECO:0007669"/>
    <property type="project" value="UniProtKB-UniRule"/>
</dbReference>
<dbReference type="HAMAP" id="MF_00134_B">
    <property type="entry name" value="IGPS_B"/>
    <property type="match status" value="1"/>
</dbReference>
<evidence type="ECO:0000313" key="11">
    <source>
        <dbReference type="EMBL" id="MQS52562.1"/>
    </source>
</evidence>
<comment type="pathway">
    <text evidence="2 9">Amino-acid biosynthesis; L-tryptophan biosynthesis; L-tryptophan from chorismate: step 4/5.</text>
</comment>
<dbReference type="GO" id="GO:0004640">
    <property type="term" value="F:phosphoribosylanthranilate isomerase activity"/>
    <property type="evidence" value="ECO:0007669"/>
    <property type="project" value="TreeGrafter"/>
</dbReference>
<dbReference type="SUPFAM" id="SSF51366">
    <property type="entry name" value="Ribulose-phoshate binding barrel"/>
    <property type="match status" value="1"/>
</dbReference>
<evidence type="ECO:0000256" key="9">
    <source>
        <dbReference type="HAMAP-Rule" id="MF_00134"/>
    </source>
</evidence>
<dbReference type="InterPro" id="IPR013798">
    <property type="entry name" value="Indole-3-glycerol_P_synth_dom"/>
</dbReference>
<dbReference type="InterPro" id="IPR001468">
    <property type="entry name" value="Indole-3-GlycerolPSynthase_CS"/>
</dbReference>